<evidence type="ECO:0000313" key="3">
    <source>
        <dbReference type="EMBL" id="MBO1266620.1"/>
    </source>
</evidence>
<evidence type="ECO:0000259" key="2">
    <source>
        <dbReference type="Pfam" id="PF11795"/>
    </source>
</evidence>
<dbReference type="Pfam" id="PF09983">
    <property type="entry name" value="JetD_C"/>
    <property type="match status" value="1"/>
</dbReference>
<keyword evidence="4" id="KW-1185">Reference proteome</keyword>
<dbReference type="PIRSF" id="PIRSF028408">
    <property type="entry name" value="UCP028408"/>
    <property type="match status" value="1"/>
</dbReference>
<proteinExistence type="predicted"/>
<dbReference type="InterPro" id="IPR024537">
    <property type="entry name" value="DUF3322"/>
</dbReference>
<dbReference type="EMBL" id="JAFNLL010000002">
    <property type="protein sequence ID" value="MBO1266620.1"/>
    <property type="molecule type" value="Genomic_DNA"/>
</dbReference>
<reference evidence="3" key="1">
    <citation type="submission" date="2021-03" db="EMBL/GenBank/DDBJ databases">
        <title>A new species, PO-11, isolated from a karst cave deposit.</title>
        <authorList>
            <person name="Zhaoxiaoyong W."/>
        </authorList>
    </citation>
    <scope>NUCLEOTIDE SEQUENCE</scope>
    <source>
        <strain evidence="3">PO-11</strain>
    </source>
</reference>
<comment type="caution">
    <text evidence="3">The sequence shown here is derived from an EMBL/GenBank/DDBJ whole genome shotgun (WGS) entry which is preliminary data.</text>
</comment>
<feature type="domain" description="Wadjet protein JetD C-terminal" evidence="1">
    <location>
        <begin position="238"/>
        <end position="413"/>
    </location>
</feature>
<sequence length="432" mass="46897">MPGDARSLGWTTVADLRALSLKAWGSGALLRELLEPGGLYPRRRPLKRPTAAGLLRDYAAARAWAAELFAAAGPFGLETAEVGRTTVGANQLPAAAVFASAEAEIEFVGKAKEAARFVELSGGLASLNPSFRAWVLKRPLKLLELGDDALTAALVALWLQDNPQPGIYVRQLSLPGVHTKFIENHRAVIGELALGLRADTEHNAESVESLPDATAEPGSLLGLTPARTPAARFAAGHGFLHPPELVRFRLLDPELTLLGQARDLTVTAEAFSTLRLPIAKVVITENLVNFLALPEGPHTLAIYGGGYGFSSLRDARWLRDCEVLYWGDLDTHGFRILDQLRAVHPHVVSVLMDEATLLAHRDAWVTEPSSSKGVLGRLTAEESALYDGLRDDLFGTAVRLEQELIRWDWALERLARTDAGRQSATEAQKDEQ</sequence>
<gene>
    <name evidence="3" type="ORF">J1902_01250</name>
</gene>
<evidence type="ECO:0008006" key="5">
    <source>
        <dbReference type="Google" id="ProtNLM"/>
    </source>
</evidence>
<dbReference type="Proteomes" id="UP000664164">
    <property type="component" value="Unassembled WGS sequence"/>
</dbReference>
<feature type="domain" description="DUF3322" evidence="2">
    <location>
        <begin position="14"/>
        <end position="192"/>
    </location>
</feature>
<name>A0A939HE01_9MICC</name>
<dbReference type="AlphaFoldDB" id="A0A939HE01"/>
<dbReference type="InterPro" id="IPR014544">
    <property type="entry name" value="UCP028408"/>
</dbReference>
<dbReference type="InterPro" id="IPR024534">
    <property type="entry name" value="JetD_C"/>
</dbReference>
<protein>
    <recommendedName>
        <fullName evidence="5">DUF3322 and DUF2220 domain-containing protein</fullName>
    </recommendedName>
</protein>
<accession>A0A939HE01</accession>
<evidence type="ECO:0000259" key="1">
    <source>
        <dbReference type="Pfam" id="PF09983"/>
    </source>
</evidence>
<dbReference type="RefSeq" id="WP_207614367.1">
    <property type="nucleotide sequence ID" value="NZ_JAFNLL010000002.1"/>
</dbReference>
<dbReference type="Pfam" id="PF11795">
    <property type="entry name" value="DUF3322"/>
    <property type="match status" value="1"/>
</dbReference>
<organism evidence="3 4">
    <name type="scientific">Arthrobacter cavernae</name>
    <dbReference type="NCBI Taxonomy" id="2817681"/>
    <lineage>
        <taxon>Bacteria</taxon>
        <taxon>Bacillati</taxon>
        <taxon>Actinomycetota</taxon>
        <taxon>Actinomycetes</taxon>
        <taxon>Micrococcales</taxon>
        <taxon>Micrococcaceae</taxon>
        <taxon>Arthrobacter</taxon>
    </lineage>
</organism>
<evidence type="ECO:0000313" key="4">
    <source>
        <dbReference type="Proteomes" id="UP000664164"/>
    </source>
</evidence>